<name>A0A0F9VFR7_9ZZZZ</name>
<proteinExistence type="predicted"/>
<dbReference type="EMBL" id="LAZR01000051">
    <property type="protein sequence ID" value="KKN98647.1"/>
    <property type="molecule type" value="Genomic_DNA"/>
</dbReference>
<reference evidence="1" key="1">
    <citation type="journal article" date="2015" name="Nature">
        <title>Complex archaea that bridge the gap between prokaryotes and eukaryotes.</title>
        <authorList>
            <person name="Spang A."/>
            <person name="Saw J.H."/>
            <person name="Jorgensen S.L."/>
            <person name="Zaremba-Niedzwiedzka K."/>
            <person name="Martijn J."/>
            <person name="Lind A.E."/>
            <person name="van Eijk R."/>
            <person name="Schleper C."/>
            <person name="Guy L."/>
            <person name="Ettema T.J."/>
        </authorList>
    </citation>
    <scope>NUCLEOTIDE SEQUENCE</scope>
</reference>
<evidence type="ECO:0000313" key="1">
    <source>
        <dbReference type="EMBL" id="KKN98647.1"/>
    </source>
</evidence>
<dbReference type="AlphaFoldDB" id="A0A0F9VFR7"/>
<dbReference type="InterPro" id="IPR050239">
    <property type="entry name" value="Sigma-70_RNA_pol_init_factors"/>
</dbReference>
<dbReference type="InterPro" id="IPR013324">
    <property type="entry name" value="RNA_pol_sigma_r3/r4-like"/>
</dbReference>
<organism evidence="1">
    <name type="scientific">marine sediment metagenome</name>
    <dbReference type="NCBI Taxonomy" id="412755"/>
    <lineage>
        <taxon>unclassified sequences</taxon>
        <taxon>metagenomes</taxon>
        <taxon>ecological metagenomes</taxon>
    </lineage>
</organism>
<sequence>MNDLALDEFAHLLFDGEEEVLEKESFAKKMTPIAPLTTTQLRSRQKKEVQLYDTWKQAPTKQNLTPLMKSLSNITNMYTQRHATSWAIPRSAVEAEVKIKTLQALNTFDPSYGVKLSTHLQHQLKSVGRFIKKYNNFGKIPEQRQRRIGEFKRAKTELHDMHGREPTTQEMSEFMSWPMSEVALLEIEIRADITGGEETGAVTTFERSKDSDILKLIYYELTPEEKLVYEYTLGAHGKQELGTTAIAKQLNMAAAKVSRIKKKIANKMQVYT</sequence>
<accession>A0A0F9VFR7</accession>
<comment type="caution">
    <text evidence="1">The sequence shown here is derived from an EMBL/GenBank/DDBJ whole genome shotgun (WGS) entry which is preliminary data.</text>
</comment>
<gene>
    <name evidence="1" type="ORF">LCGC14_0147590</name>
</gene>
<dbReference type="Gene3D" id="1.20.140.160">
    <property type="match status" value="1"/>
</dbReference>
<protein>
    <submittedName>
        <fullName evidence="1">Uncharacterized protein</fullName>
    </submittedName>
</protein>
<dbReference type="PANTHER" id="PTHR30603">
    <property type="entry name" value="RNA POLYMERASE SIGMA FACTOR RPO"/>
    <property type="match status" value="1"/>
</dbReference>
<dbReference type="PANTHER" id="PTHR30603:SF47">
    <property type="entry name" value="RNA POLYMERASE SIGMA FACTOR SIGD, CHLOROPLASTIC"/>
    <property type="match status" value="1"/>
</dbReference>
<dbReference type="SUPFAM" id="SSF88659">
    <property type="entry name" value="Sigma3 and sigma4 domains of RNA polymerase sigma factors"/>
    <property type="match status" value="2"/>
</dbReference>